<feature type="region of interest" description="Disordered" evidence="1">
    <location>
        <begin position="68"/>
        <end position="97"/>
    </location>
</feature>
<dbReference type="RefSeq" id="XP_020084924.1">
    <property type="nucleotide sequence ID" value="XM_020229335.1"/>
</dbReference>
<keyword evidence="3" id="KW-1185">Reference proteome</keyword>
<dbReference type="GeneID" id="109707806"/>
<sequence length="421" mass="47071">MASTTPPSPTRTTSTSSPTMRKPKRSLSLSLLLFLFSFLALSFLLFILCFDLRILCFFPNSSIPIPPPPPPPPLLNPKPPQSSHLYPRPAHGLRARPKSPRQTLLLKSLRPNPRSRRFPTRATEFLRGSSPNPRFFMTWLSPADEFGPRERFAVQALFRSHKNATLLIASDSLDSPRGARLLGPFVAAGLRVAAMCPSFPFLLAGTPAAPWFDRLRRGSVDPGDVPLAQNLSNLLRLLLLYKFGGVYVDADVLVLRSFARLRNAIGAQTLDPATGSWSRLNNAVMVFDKMHPLLYEFLKEFAETFDGRKWGHNGPYLVSRVVTRVLAERSRGLGSGFGLSILPPSAFYPVDWSRVSGFFKGPQNGAHLKWVVNKLSWIRRESFAVHLWNRESRGIRVEEGSIIGRIISDFCLFCNFSVSDL</sequence>
<dbReference type="SUPFAM" id="SSF53448">
    <property type="entry name" value="Nucleotide-diphospho-sugar transferases"/>
    <property type="match status" value="1"/>
</dbReference>
<dbReference type="InterPro" id="IPR044789">
    <property type="entry name" value="Put_A1-4-GlycosylTfrase_plant"/>
</dbReference>
<reference evidence="4" key="2">
    <citation type="submission" date="2025-08" db="UniProtKB">
        <authorList>
            <consortium name="RefSeq"/>
        </authorList>
    </citation>
    <scope>IDENTIFICATION</scope>
    <source>
        <tissue evidence="4">Leaf</tissue>
    </source>
</reference>
<feature type="domain" description="Alpha 1,4-glycosyltransferase" evidence="2">
    <location>
        <begin position="287"/>
        <end position="414"/>
    </location>
</feature>
<feature type="compositionally biased region" description="Pro residues" evidence="1">
    <location>
        <begin position="68"/>
        <end position="80"/>
    </location>
</feature>
<organism evidence="3 4">
    <name type="scientific">Ananas comosus</name>
    <name type="common">Pineapple</name>
    <name type="synonym">Ananas ananas</name>
    <dbReference type="NCBI Taxonomy" id="4615"/>
    <lineage>
        <taxon>Eukaryota</taxon>
        <taxon>Viridiplantae</taxon>
        <taxon>Streptophyta</taxon>
        <taxon>Embryophyta</taxon>
        <taxon>Tracheophyta</taxon>
        <taxon>Spermatophyta</taxon>
        <taxon>Magnoliopsida</taxon>
        <taxon>Liliopsida</taxon>
        <taxon>Poales</taxon>
        <taxon>Bromeliaceae</taxon>
        <taxon>Bromelioideae</taxon>
        <taxon>Ananas</taxon>
    </lineage>
</organism>
<dbReference type="PANTHER" id="PTHR46781:SF5">
    <property type="entry name" value="ALPHA 1,4-GLYCOSYLTRANSFERASE FAMILY PROTEIN"/>
    <property type="match status" value="1"/>
</dbReference>
<dbReference type="Gramene" id="Aco016341.1.mrna1">
    <property type="protein sequence ID" value="Aco016341.1.mrna1.cds1"/>
    <property type="gene ID" value="Aco016341.1.path1"/>
</dbReference>
<evidence type="ECO:0000256" key="1">
    <source>
        <dbReference type="SAM" id="MobiDB-lite"/>
    </source>
</evidence>
<dbReference type="OrthoDB" id="409543at2759"/>
<feature type="compositionally biased region" description="Low complexity" evidence="1">
    <location>
        <begin position="1"/>
        <end position="19"/>
    </location>
</feature>
<dbReference type="Proteomes" id="UP000515123">
    <property type="component" value="Linkage group 3"/>
</dbReference>
<dbReference type="AlphaFoldDB" id="A0A6P5EN61"/>
<dbReference type="InterPro" id="IPR029044">
    <property type="entry name" value="Nucleotide-diphossugar_trans"/>
</dbReference>
<reference evidence="3" key="1">
    <citation type="journal article" date="2015" name="Nat. Genet.">
        <title>The pineapple genome and the evolution of CAM photosynthesis.</title>
        <authorList>
            <person name="Ming R."/>
            <person name="VanBuren R."/>
            <person name="Wai C.M."/>
            <person name="Tang H."/>
            <person name="Schatz M.C."/>
            <person name="Bowers J.E."/>
            <person name="Lyons E."/>
            <person name="Wang M.L."/>
            <person name="Chen J."/>
            <person name="Biggers E."/>
            <person name="Zhang J."/>
            <person name="Huang L."/>
            <person name="Zhang L."/>
            <person name="Miao W."/>
            <person name="Zhang J."/>
            <person name="Ye Z."/>
            <person name="Miao C."/>
            <person name="Lin Z."/>
            <person name="Wang H."/>
            <person name="Zhou H."/>
            <person name="Yim W.C."/>
            <person name="Priest H.D."/>
            <person name="Zheng C."/>
            <person name="Woodhouse M."/>
            <person name="Edger P.P."/>
            <person name="Guyot R."/>
            <person name="Guo H.B."/>
            <person name="Guo H."/>
            <person name="Zheng G."/>
            <person name="Singh R."/>
            <person name="Sharma A."/>
            <person name="Min X."/>
            <person name="Zheng Y."/>
            <person name="Lee H."/>
            <person name="Gurtowski J."/>
            <person name="Sedlazeck F.J."/>
            <person name="Harkess A."/>
            <person name="McKain M.R."/>
            <person name="Liao Z."/>
            <person name="Fang J."/>
            <person name="Liu J."/>
            <person name="Zhang X."/>
            <person name="Zhang Q."/>
            <person name="Hu W."/>
            <person name="Qin Y."/>
            <person name="Wang K."/>
            <person name="Chen L.Y."/>
            <person name="Shirley N."/>
            <person name="Lin Y.R."/>
            <person name="Liu L.Y."/>
            <person name="Hernandez A.G."/>
            <person name="Wright C.L."/>
            <person name="Bulone V."/>
            <person name="Tuskan G.A."/>
            <person name="Heath K."/>
            <person name="Zee F."/>
            <person name="Moore P.H."/>
            <person name="Sunkar R."/>
            <person name="Leebens-Mack J.H."/>
            <person name="Mockler T."/>
            <person name="Bennetzen J.L."/>
            <person name="Freeling M."/>
            <person name="Sankoff D."/>
            <person name="Paterson A.H."/>
            <person name="Zhu X."/>
            <person name="Yang X."/>
            <person name="Smith J.A."/>
            <person name="Cushman J.C."/>
            <person name="Paull R.E."/>
            <person name="Yu Q."/>
        </authorList>
    </citation>
    <scope>NUCLEOTIDE SEQUENCE [LARGE SCALE GENOMIC DNA]</scope>
    <source>
        <strain evidence="3">cv. F153</strain>
    </source>
</reference>
<proteinExistence type="predicted"/>
<evidence type="ECO:0000313" key="3">
    <source>
        <dbReference type="Proteomes" id="UP000515123"/>
    </source>
</evidence>
<dbReference type="InterPro" id="IPR007577">
    <property type="entry name" value="GlycoTrfase_DXD_sugar-bd_CS"/>
</dbReference>
<dbReference type="InterPro" id="IPR007652">
    <property type="entry name" value="A1-4-GlycosylTfrase_dom"/>
</dbReference>
<dbReference type="Pfam" id="PF04572">
    <property type="entry name" value="Gb3_synth"/>
    <property type="match status" value="1"/>
</dbReference>
<accession>A0A6P5EN61</accession>
<gene>
    <name evidence="4" type="primary">LOC109707806</name>
</gene>
<dbReference type="Gene3D" id="3.90.550.20">
    <property type="match status" value="1"/>
</dbReference>
<dbReference type="Pfam" id="PF04488">
    <property type="entry name" value="Gly_transf_sug"/>
    <property type="match status" value="1"/>
</dbReference>
<protein>
    <submittedName>
        <fullName evidence="4">Uncharacterized protein At4g19900-like</fullName>
    </submittedName>
</protein>
<name>A0A6P5EN61_ANACO</name>
<evidence type="ECO:0000259" key="2">
    <source>
        <dbReference type="Pfam" id="PF04572"/>
    </source>
</evidence>
<feature type="region of interest" description="Disordered" evidence="1">
    <location>
        <begin position="1"/>
        <end position="22"/>
    </location>
</feature>
<dbReference type="PANTHER" id="PTHR46781">
    <property type="entry name" value="ALPHA 1,4-GLYCOSYLTRANSFERASE FAMILY PROTEIN"/>
    <property type="match status" value="1"/>
</dbReference>
<evidence type="ECO:0000313" key="4">
    <source>
        <dbReference type="RefSeq" id="XP_020084924.1"/>
    </source>
</evidence>